<feature type="domain" description="Type II secretion system protein GspF" evidence="8">
    <location>
        <begin position="216"/>
        <end position="341"/>
    </location>
</feature>
<dbReference type="EMBL" id="JASJEX010000002">
    <property type="protein sequence ID" value="MDJ1129131.1"/>
    <property type="molecule type" value="Genomic_DNA"/>
</dbReference>
<reference evidence="9" key="1">
    <citation type="submission" date="2023-05" db="EMBL/GenBank/DDBJ databases">
        <title>[olsenella] sp. nov., isolated from a pig farm feces dump.</title>
        <authorList>
            <person name="Chang Y.-H."/>
        </authorList>
    </citation>
    <scope>NUCLEOTIDE SEQUENCE</scope>
    <source>
        <strain evidence="9">YH-ols2217</strain>
    </source>
</reference>
<evidence type="ECO:0000313" key="9">
    <source>
        <dbReference type="EMBL" id="MDJ1129131.1"/>
    </source>
</evidence>
<evidence type="ECO:0000256" key="2">
    <source>
        <dbReference type="ARBA" id="ARBA00005745"/>
    </source>
</evidence>
<evidence type="ECO:0000256" key="7">
    <source>
        <dbReference type="SAM" id="Phobius"/>
    </source>
</evidence>
<proteinExistence type="inferred from homology"/>
<gene>
    <name evidence="9" type="ORF">QJ043_03405</name>
</gene>
<evidence type="ECO:0000256" key="1">
    <source>
        <dbReference type="ARBA" id="ARBA00004651"/>
    </source>
</evidence>
<dbReference type="PANTHER" id="PTHR30012:SF0">
    <property type="entry name" value="TYPE II SECRETION SYSTEM PROTEIN F-RELATED"/>
    <property type="match status" value="1"/>
</dbReference>
<accession>A0ABT6ZKF1</accession>
<dbReference type="RefSeq" id="WP_283713865.1">
    <property type="nucleotide sequence ID" value="NZ_JASJEW010000007.1"/>
</dbReference>
<dbReference type="Gene3D" id="1.20.81.30">
    <property type="entry name" value="Type II secretion system (T2SS), domain F"/>
    <property type="match status" value="2"/>
</dbReference>
<name>A0ABT6ZKF1_9ACTN</name>
<keyword evidence="5 7" id="KW-1133">Transmembrane helix</keyword>
<organism evidence="9 10">
    <name type="scientific">Kribbibacterium absianum</name>
    <dbReference type="NCBI Taxonomy" id="3044210"/>
    <lineage>
        <taxon>Bacteria</taxon>
        <taxon>Bacillati</taxon>
        <taxon>Actinomycetota</taxon>
        <taxon>Coriobacteriia</taxon>
        <taxon>Coriobacteriales</taxon>
        <taxon>Kribbibacteriaceae</taxon>
        <taxon>Kribbibacterium</taxon>
    </lineage>
</organism>
<keyword evidence="4 7" id="KW-0812">Transmembrane</keyword>
<feature type="transmembrane region" description="Helical" evidence="7">
    <location>
        <begin position="322"/>
        <end position="349"/>
    </location>
</feature>
<evidence type="ECO:0000313" key="10">
    <source>
        <dbReference type="Proteomes" id="UP001431693"/>
    </source>
</evidence>
<dbReference type="InterPro" id="IPR042094">
    <property type="entry name" value="T2SS_GspF_sf"/>
</dbReference>
<comment type="similarity">
    <text evidence="2">Belongs to the GSP F family.</text>
</comment>
<protein>
    <submittedName>
        <fullName evidence="9">Type II secretion system F family protein</fullName>
    </submittedName>
</protein>
<evidence type="ECO:0000256" key="6">
    <source>
        <dbReference type="ARBA" id="ARBA00023136"/>
    </source>
</evidence>
<feature type="transmembrane region" description="Helical" evidence="7">
    <location>
        <begin position="113"/>
        <end position="135"/>
    </location>
</feature>
<dbReference type="Pfam" id="PF00482">
    <property type="entry name" value="T2SSF"/>
    <property type="match status" value="2"/>
</dbReference>
<dbReference type="Proteomes" id="UP001431693">
    <property type="component" value="Unassembled WGS sequence"/>
</dbReference>
<dbReference type="PANTHER" id="PTHR30012">
    <property type="entry name" value="GENERAL SECRETION PATHWAY PROTEIN"/>
    <property type="match status" value="1"/>
</dbReference>
<feature type="transmembrane region" description="Helical" evidence="7">
    <location>
        <begin position="162"/>
        <end position="186"/>
    </location>
</feature>
<sequence length="350" mass="36101">MAQTTATSETVSAFCNGVAVMLAAGIQVDEAVGMLADGTTDAFTSQLFSEVYAELADGASLAFALASTGAFPEHAVSMVDVGEKSGRLEQVLSSLAAYYEEEGRMFAKMRASVGYPAALLCLMSVIVAFTVWAVLPTFEGVYASLAGSLTTGSFGAVEASIVIGWIALVATLACTAAALATVILGATADGRQRLVRVLAVLPWTRDAVYELDLSRFVSCLAIYVAAGSNTDDAMGDALATVTDRRLRAQLARAHKLMLDVSEPRSLTQAVAEVGLLQPVYARMLAVSSRSGSLDRSLGELSALLFSEAVQGLDAAIDGVEPALAALVTVAVGATLVSVMLPLVGIMGSIG</sequence>
<keyword evidence="10" id="KW-1185">Reference proteome</keyword>
<evidence type="ECO:0000256" key="3">
    <source>
        <dbReference type="ARBA" id="ARBA00022475"/>
    </source>
</evidence>
<keyword evidence="3" id="KW-1003">Cell membrane</keyword>
<dbReference type="InterPro" id="IPR003004">
    <property type="entry name" value="GspF/PilC"/>
</dbReference>
<evidence type="ECO:0000256" key="5">
    <source>
        <dbReference type="ARBA" id="ARBA00022989"/>
    </source>
</evidence>
<feature type="domain" description="Type II secretion system protein GspF" evidence="8">
    <location>
        <begin position="14"/>
        <end position="136"/>
    </location>
</feature>
<dbReference type="InterPro" id="IPR018076">
    <property type="entry name" value="T2SS_GspF_dom"/>
</dbReference>
<comment type="subcellular location">
    <subcellularLocation>
        <location evidence="1">Cell membrane</location>
        <topology evidence="1">Multi-pass membrane protein</topology>
    </subcellularLocation>
</comment>
<evidence type="ECO:0000256" key="4">
    <source>
        <dbReference type="ARBA" id="ARBA00022692"/>
    </source>
</evidence>
<comment type="caution">
    <text evidence="9">The sequence shown here is derived from an EMBL/GenBank/DDBJ whole genome shotgun (WGS) entry which is preliminary data.</text>
</comment>
<keyword evidence="6 7" id="KW-0472">Membrane</keyword>
<evidence type="ECO:0000259" key="8">
    <source>
        <dbReference type="Pfam" id="PF00482"/>
    </source>
</evidence>